<dbReference type="Pfam" id="PF01359">
    <property type="entry name" value="Transposase_1"/>
    <property type="match status" value="1"/>
</dbReference>
<protein>
    <submittedName>
        <fullName evidence="1">Uncharacterized protein</fullName>
    </submittedName>
</protein>
<comment type="caution">
    <text evidence="1">The sequence shown here is derived from an EMBL/GenBank/DDBJ whole genome shotgun (WGS) entry which is preliminary data.</text>
</comment>
<dbReference type="PANTHER" id="PTHR46060">
    <property type="entry name" value="MARINER MOS1 TRANSPOSASE-LIKE PROTEIN"/>
    <property type="match status" value="1"/>
</dbReference>
<dbReference type="Proteomes" id="UP001303046">
    <property type="component" value="Unassembled WGS sequence"/>
</dbReference>
<accession>A0ABR1DWT2</accession>
<dbReference type="InterPro" id="IPR036388">
    <property type="entry name" value="WH-like_DNA-bd_sf"/>
</dbReference>
<dbReference type="InterPro" id="IPR036397">
    <property type="entry name" value="RNaseH_sf"/>
</dbReference>
<dbReference type="PANTHER" id="PTHR46060:SF2">
    <property type="entry name" value="HISTONE-LYSINE N-METHYLTRANSFERASE SETMAR"/>
    <property type="match status" value="1"/>
</dbReference>
<dbReference type="Gene3D" id="3.30.420.10">
    <property type="entry name" value="Ribonuclease H-like superfamily/Ribonuclease H"/>
    <property type="match status" value="1"/>
</dbReference>
<keyword evidence="2" id="KW-1185">Reference proteome</keyword>
<reference evidence="1 2" key="1">
    <citation type="submission" date="2023-08" db="EMBL/GenBank/DDBJ databases">
        <title>A Necator americanus chromosomal reference genome.</title>
        <authorList>
            <person name="Ilik V."/>
            <person name="Petrzelkova K.J."/>
            <person name="Pardy F."/>
            <person name="Fuh T."/>
            <person name="Niatou-Singa F.S."/>
            <person name="Gouil Q."/>
            <person name="Baker L."/>
            <person name="Ritchie M.E."/>
            <person name="Jex A.R."/>
            <person name="Gazzola D."/>
            <person name="Li H."/>
            <person name="Toshio Fujiwara R."/>
            <person name="Zhan B."/>
            <person name="Aroian R.V."/>
            <person name="Pafco B."/>
            <person name="Schwarz E.M."/>
        </authorList>
    </citation>
    <scope>NUCLEOTIDE SEQUENCE [LARGE SCALE GENOMIC DNA]</scope>
    <source>
        <strain evidence="1 2">Aroian</strain>
        <tissue evidence="1">Whole animal</tissue>
    </source>
</reference>
<dbReference type="Gene3D" id="1.10.10.10">
    <property type="entry name" value="Winged helix-like DNA-binding domain superfamily/Winged helix DNA-binding domain"/>
    <property type="match status" value="1"/>
</dbReference>
<dbReference type="EMBL" id="JAVFWL010000005">
    <property type="protein sequence ID" value="KAK6754825.1"/>
    <property type="molecule type" value="Genomic_DNA"/>
</dbReference>
<evidence type="ECO:0000313" key="2">
    <source>
        <dbReference type="Proteomes" id="UP001303046"/>
    </source>
</evidence>
<gene>
    <name evidence="1" type="primary">Necator_chrV.g18462</name>
    <name evidence="1" type="ORF">RB195_013671</name>
</gene>
<organism evidence="1 2">
    <name type="scientific">Necator americanus</name>
    <name type="common">Human hookworm</name>
    <dbReference type="NCBI Taxonomy" id="51031"/>
    <lineage>
        <taxon>Eukaryota</taxon>
        <taxon>Metazoa</taxon>
        <taxon>Ecdysozoa</taxon>
        <taxon>Nematoda</taxon>
        <taxon>Chromadorea</taxon>
        <taxon>Rhabditida</taxon>
        <taxon>Rhabditina</taxon>
        <taxon>Rhabditomorpha</taxon>
        <taxon>Strongyloidea</taxon>
        <taxon>Ancylostomatidae</taxon>
        <taxon>Bunostominae</taxon>
        <taxon>Necator</taxon>
    </lineage>
</organism>
<dbReference type="InterPro" id="IPR001888">
    <property type="entry name" value="Transposase_1"/>
</dbReference>
<dbReference type="InterPro" id="IPR052709">
    <property type="entry name" value="Transposase-MT_Hybrid"/>
</dbReference>
<sequence length="178" mass="20181">MDINFCVKNIGICFIKKTCAEMEPLLDQDSGQTQEEHAETLGMNQQAISGFLKVLGLVQQQESWVSLNSSHETSNAVSSRANKCSKGKIERVSLHRILTDDEKWIHTDNPKRRKFWGQPSHASISMAILNIHGKKLMVWMWWDQLGVICHEVISFFSEDVTVPSTTVTLFSSVEKCEL</sequence>
<evidence type="ECO:0000313" key="1">
    <source>
        <dbReference type="EMBL" id="KAK6754825.1"/>
    </source>
</evidence>
<proteinExistence type="predicted"/>
<name>A0ABR1DWT2_NECAM</name>